<gene>
    <name evidence="2" type="ORF">EV192_101697</name>
</gene>
<dbReference type="GO" id="GO:0022857">
    <property type="term" value="F:transmembrane transporter activity"/>
    <property type="evidence" value="ECO:0007669"/>
    <property type="project" value="InterPro"/>
</dbReference>
<dbReference type="PANTHER" id="PTHR23542">
    <property type="match status" value="1"/>
</dbReference>
<accession>A0A4R2JWR3</accession>
<feature type="transmembrane region" description="Helical" evidence="1">
    <location>
        <begin position="239"/>
        <end position="257"/>
    </location>
</feature>
<dbReference type="InterPro" id="IPR036259">
    <property type="entry name" value="MFS_trans_sf"/>
</dbReference>
<feature type="transmembrane region" description="Helical" evidence="1">
    <location>
        <begin position="51"/>
        <end position="69"/>
    </location>
</feature>
<name>A0A4R2JWR3_9PSEU</name>
<dbReference type="PANTHER" id="PTHR23542:SF1">
    <property type="entry name" value="MAJOR FACILITATOR SUPERFAMILY (MFS) PROFILE DOMAIN-CONTAINING PROTEIN"/>
    <property type="match status" value="1"/>
</dbReference>
<organism evidence="2 3">
    <name type="scientific">Actinocrispum wychmicini</name>
    <dbReference type="NCBI Taxonomy" id="1213861"/>
    <lineage>
        <taxon>Bacteria</taxon>
        <taxon>Bacillati</taxon>
        <taxon>Actinomycetota</taxon>
        <taxon>Actinomycetes</taxon>
        <taxon>Pseudonocardiales</taxon>
        <taxon>Pseudonocardiaceae</taxon>
        <taxon>Actinocrispum</taxon>
    </lineage>
</organism>
<keyword evidence="1" id="KW-0472">Membrane</keyword>
<keyword evidence="1" id="KW-1133">Transmembrane helix</keyword>
<dbReference type="EMBL" id="SLWS01000001">
    <property type="protein sequence ID" value="TCO64913.1"/>
    <property type="molecule type" value="Genomic_DNA"/>
</dbReference>
<comment type="caution">
    <text evidence="2">The sequence shown here is derived from an EMBL/GenBank/DDBJ whole genome shotgun (WGS) entry which is preliminary data.</text>
</comment>
<keyword evidence="3" id="KW-1185">Reference proteome</keyword>
<evidence type="ECO:0000313" key="2">
    <source>
        <dbReference type="EMBL" id="TCO64913.1"/>
    </source>
</evidence>
<protein>
    <submittedName>
        <fullName evidence="2">MFS transporter</fullName>
    </submittedName>
</protein>
<feature type="transmembrane region" description="Helical" evidence="1">
    <location>
        <begin position="296"/>
        <end position="318"/>
    </location>
</feature>
<feature type="transmembrane region" description="Helical" evidence="1">
    <location>
        <begin position="110"/>
        <end position="132"/>
    </location>
</feature>
<dbReference type="SUPFAM" id="SSF103473">
    <property type="entry name" value="MFS general substrate transporter"/>
    <property type="match status" value="1"/>
</dbReference>
<feature type="transmembrane region" description="Helical" evidence="1">
    <location>
        <begin position="26"/>
        <end position="44"/>
    </location>
</feature>
<feature type="transmembrane region" description="Helical" evidence="1">
    <location>
        <begin position="75"/>
        <end position="98"/>
    </location>
</feature>
<keyword evidence="1" id="KW-0812">Transmembrane</keyword>
<feature type="transmembrane region" description="Helical" evidence="1">
    <location>
        <begin position="324"/>
        <end position="344"/>
    </location>
</feature>
<feature type="transmembrane region" description="Helical" evidence="1">
    <location>
        <begin position="171"/>
        <end position="193"/>
    </location>
</feature>
<dbReference type="Gene3D" id="1.20.1250.20">
    <property type="entry name" value="MFS general substrate transporter like domains"/>
    <property type="match status" value="2"/>
</dbReference>
<sequence>MMAPLAFAVLATQVTGSYRLGGLMMAVFVAAEVIAAGPVGRLLDRIGVARGLRLLLVLCAVSLVALALVSAVPAVMVACVVVTGALGGGLAGGVRALLGSVVKPTSLERATSIDAVIVEIVVVGGPLVVALLTPFGGVVPVLGMAGSYLFAALLVPQVAVSRSRGGSWPRIGPWLFCAFGFGHLLSTIEVASLPLGQRVGGGPATAVLVVALLTGASVLGGICYAWWGPRLRLDRRVRAVLLLVGMAVGAVLVAFGWNWPMLAAGLVTVGVWTGPLNTAMSVHLQTTLPADRRAEGFGLVFTAQAAGFALGSLSVSVLPLTAAPLLGAFSALIAAACIAATPVAKPVTVEYPPR</sequence>
<evidence type="ECO:0000313" key="3">
    <source>
        <dbReference type="Proteomes" id="UP000295680"/>
    </source>
</evidence>
<feature type="transmembrane region" description="Helical" evidence="1">
    <location>
        <begin position="138"/>
        <end position="159"/>
    </location>
</feature>
<proteinExistence type="predicted"/>
<evidence type="ECO:0000256" key="1">
    <source>
        <dbReference type="SAM" id="Phobius"/>
    </source>
</evidence>
<dbReference type="InterPro" id="IPR011701">
    <property type="entry name" value="MFS"/>
</dbReference>
<feature type="transmembrane region" description="Helical" evidence="1">
    <location>
        <begin position="263"/>
        <end position="284"/>
    </location>
</feature>
<feature type="transmembrane region" description="Helical" evidence="1">
    <location>
        <begin position="205"/>
        <end position="227"/>
    </location>
</feature>
<dbReference type="Proteomes" id="UP000295680">
    <property type="component" value="Unassembled WGS sequence"/>
</dbReference>
<dbReference type="AlphaFoldDB" id="A0A4R2JWR3"/>
<reference evidence="2 3" key="1">
    <citation type="submission" date="2019-03" db="EMBL/GenBank/DDBJ databases">
        <title>Genomic Encyclopedia of Type Strains, Phase IV (KMG-IV): sequencing the most valuable type-strain genomes for metagenomic binning, comparative biology and taxonomic classification.</title>
        <authorList>
            <person name="Goeker M."/>
        </authorList>
    </citation>
    <scope>NUCLEOTIDE SEQUENCE [LARGE SCALE GENOMIC DNA]</scope>
    <source>
        <strain evidence="2 3">DSM 45934</strain>
    </source>
</reference>
<dbReference type="Pfam" id="PF07690">
    <property type="entry name" value="MFS_1"/>
    <property type="match status" value="1"/>
</dbReference>